<sequence>MAEGTRAQEWRREMISLLQDFEQRWEQKQSVLQQESETRNNLMMMDIKAMVARLSLQNNELARNRGQSSNTPAGNRFNSPNPNSWHHSTKLEFPRFDGNDLETWLLKNEYYFEVVNVLPKSRVKVVALHLEGKAILWHQGYVKIKGPDAYDNWQEYVGSLRARFGKQGYDDPLAELKNLKQTQGLQEYLDTFDALYPKAGVREDQALSFFLSGLIDELQMPVRMFKPQTLAEAYALAKLQEITVAAIQSKPKPAVKTYTSFTSPVNSASNHKNNKPNPKDQPGLLPTPDISKLPVTKKPQELTSKEFNEKRTKGLCFWCDEKFTPRHKCAKRQAFVMHIRVDEGSDDEEEMLGCEEELVTGQELQMSLNAMRGTPGAHTMCVAGTCGKRSLQVLIDAGSTHNFLDSHIARKVGCELVKVTRVVVKVANGQELQCEHFCKKFTWCMQNQTFTTEVFILPLDSYDLILGASWLATLGEITWNFQTLQMKFWVDNKALVLQG</sequence>
<dbReference type="PANTHER" id="PTHR15503:SF22">
    <property type="entry name" value="TRANSPOSON TY3-I GAG POLYPROTEIN"/>
    <property type="match status" value="1"/>
</dbReference>
<comment type="caution">
    <text evidence="3">The sequence shown here is derived from an EMBL/GenBank/DDBJ whole genome shotgun (WGS) entry which is preliminary data.</text>
</comment>
<evidence type="ECO:0000259" key="2">
    <source>
        <dbReference type="Pfam" id="PF19259"/>
    </source>
</evidence>
<protein>
    <recommendedName>
        <fullName evidence="2">Ty3 transposon capsid-like protein domain-containing protein</fullName>
    </recommendedName>
</protein>
<dbReference type="Pfam" id="PF08284">
    <property type="entry name" value="RVP_2"/>
    <property type="match status" value="1"/>
</dbReference>
<dbReference type="PANTHER" id="PTHR15503">
    <property type="entry name" value="LDOC1 RELATED"/>
    <property type="match status" value="1"/>
</dbReference>
<feature type="domain" description="Ty3 transposon capsid-like protein" evidence="2">
    <location>
        <begin position="117"/>
        <end position="244"/>
    </location>
</feature>
<reference evidence="3 4" key="1">
    <citation type="journal article" date="2020" name="Mol. Plant">
        <title>The Chromosome-Based Rubber Tree Genome Provides New Insights into Spurge Genome Evolution and Rubber Biosynthesis.</title>
        <authorList>
            <person name="Liu J."/>
            <person name="Shi C."/>
            <person name="Shi C.C."/>
            <person name="Li W."/>
            <person name="Zhang Q.J."/>
            <person name="Zhang Y."/>
            <person name="Li K."/>
            <person name="Lu H.F."/>
            <person name="Shi C."/>
            <person name="Zhu S.T."/>
            <person name="Xiao Z.Y."/>
            <person name="Nan H."/>
            <person name="Yue Y."/>
            <person name="Zhu X.G."/>
            <person name="Wu Y."/>
            <person name="Hong X.N."/>
            <person name="Fan G.Y."/>
            <person name="Tong Y."/>
            <person name="Zhang D."/>
            <person name="Mao C.L."/>
            <person name="Liu Y.L."/>
            <person name="Hao S.J."/>
            <person name="Liu W.Q."/>
            <person name="Lv M.Q."/>
            <person name="Zhang H.B."/>
            <person name="Liu Y."/>
            <person name="Hu-Tang G.R."/>
            <person name="Wang J.P."/>
            <person name="Wang J.H."/>
            <person name="Sun Y.H."/>
            <person name="Ni S.B."/>
            <person name="Chen W.B."/>
            <person name="Zhang X.C."/>
            <person name="Jiao Y.N."/>
            <person name="Eichler E.E."/>
            <person name="Li G.H."/>
            <person name="Liu X."/>
            <person name="Gao L.Z."/>
        </authorList>
    </citation>
    <scope>NUCLEOTIDE SEQUENCE [LARGE SCALE GENOMIC DNA]</scope>
    <source>
        <strain evidence="4">cv. GT1</strain>
        <tissue evidence="3">Leaf</tissue>
    </source>
</reference>
<dbReference type="InterPro" id="IPR045358">
    <property type="entry name" value="Ty3_capsid"/>
</dbReference>
<dbReference type="CDD" id="cd00303">
    <property type="entry name" value="retropepsin_like"/>
    <property type="match status" value="1"/>
</dbReference>
<dbReference type="Pfam" id="PF19259">
    <property type="entry name" value="Ty3_capsid"/>
    <property type="match status" value="1"/>
</dbReference>
<dbReference type="EMBL" id="JAAGAX010000018">
    <property type="protein sequence ID" value="KAF2284484.1"/>
    <property type="molecule type" value="Genomic_DNA"/>
</dbReference>
<dbReference type="SUPFAM" id="SSF50630">
    <property type="entry name" value="Acid proteases"/>
    <property type="match status" value="1"/>
</dbReference>
<feature type="compositionally biased region" description="Polar residues" evidence="1">
    <location>
        <begin position="258"/>
        <end position="271"/>
    </location>
</feature>
<keyword evidence="4" id="KW-1185">Reference proteome</keyword>
<evidence type="ECO:0000313" key="4">
    <source>
        <dbReference type="Proteomes" id="UP000467840"/>
    </source>
</evidence>
<evidence type="ECO:0000256" key="1">
    <source>
        <dbReference type="SAM" id="MobiDB-lite"/>
    </source>
</evidence>
<name>A0A6A6K7K4_HEVBR</name>
<dbReference type="InterPro" id="IPR021109">
    <property type="entry name" value="Peptidase_aspartic_dom_sf"/>
</dbReference>
<dbReference type="InterPro" id="IPR032567">
    <property type="entry name" value="RTL1-rel"/>
</dbReference>
<dbReference type="AlphaFoldDB" id="A0A6A6K7K4"/>
<feature type="region of interest" description="Disordered" evidence="1">
    <location>
        <begin position="258"/>
        <end position="300"/>
    </location>
</feature>
<accession>A0A6A6K7K4</accession>
<dbReference type="Gene3D" id="2.40.70.10">
    <property type="entry name" value="Acid Proteases"/>
    <property type="match status" value="1"/>
</dbReference>
<proteinExistence type="predicted"/>
<evidence type="ECO:0000313" key="3">
    <source>
        <dbReference type="EMBL" id="KAF2284484.1"/>
    </source>
</evidence>
<feature type="region of interest" description="Disordered" evidence="1">
    <location>
        <begin position="63"/>
        <end position="83"/>
    </location>
</feature>
<organism evidence="3 4">
    <name type="scientific">Hevea brasiliensis</name>
    <name type="common">Para rubber tree</name>
    <name type="synonym">Siphonia brasiliensis</name>
    <dbReference type="NCBI Taxonomy" id="3981"/>
    <lineage>
        <taxon>Eukaryota</taxon>
        <taxon>Viridiplantae</taxon>
        <taxon>Streptophyta</taxon>
        <taxon>Embryophyta</taxon>
        <taxon>Tracheophyta</taxon>
        <taxon>Spermatophyta</taxon>
        <taxon>Magnoliopsida</taxon>
        <taxon>eudicotyledons</taxon>
        <taxon>Gunneridae</taxon>
        <taxon>Pentapetalae</taxon>
        <taxon>rosids</taxon>
        <taxon>fabids</taxon>
        <taxon>Malpighiales</taxon>
        <taxon>Euphorbiaceae</taxon>
        <taxon>Crotonoideae</taxon>
        <taxon>Micrandreae</taxon>
        <taxon>Hevea</taxon>
    </lineage>
</organism>
<gene>
    <name evidence="3" type="ORF">GH714_025644</name>
</gene>
<dbReference type="Proteomes" id="UP000467840">
    <property type="component" value="Chromosome 12"/>
</dbReference>